<keyword evidence="4" id="KW-1185">Reference proteome</keyword>
<dbReference type="EMBL" id="JACBYF010000005">
    <property type="protein sequence ID" value="NYS47319.1"/>
    <property type="molecule type" value="Genomic_DNA"/>
</dbReference>
<organism evidence="3 4">
    <name type="scientific">Gemelliphila palaticanis</name>
    <dbReference type="NCBI Taxonomy" id="81950"/>
    <lineage>
        <taxon>Bacteria</taxon>
        <taxon>Bacillati</taxon>
        <taxon>Bacillota</taxon>
        <taxon>Bacilli</taxon>
        <taxon>Bacillales</taxon>
        <taxon>Gemellaceae</taxon>
        <taxon>Gemelliphila</taxon>
    </lineage>
</organism>
<dbReference type="Gene3D" id="3.30.420.10">
    <property type="entry name" value="Ribonuclease H-like superfamily/Ribonuclease H"/>
    <property type="match status" value="1"/>
</dbReference>
<evidence type="ECO:0000256" key="1">
    <source>
        <dbReference type="ARBA" id="ARBA00002286"/>
    </source>
</evidence>
<proteinExistence type="predicted"/>
<dbReference type="Pfam" id="PF00665">
    <property type="entry name" value="rve"/>
    <property type="match status" value="1"/>
</dbReference>
<evidence type="ECO:0000259" key="2">
    <source>
        <dbReference type="PROSITE" id="PS50994"/>
    </source>
</evidence>
<dbReference type="Pfam" id="PF13333">
    <property type="entry name" value="rve_2"/>
    <property type="match status" value="1"/>
</dbReference>
<dbReference type="Proteomes" id="UP000531840">
    <property type="component" value="Unassembled WGS sequence"/>
</dbReference>
<protein>
    <submittedName>
        <fullName evidence="3">IS3 family transposase</fullName>
    </submittedName>
</protein>
<comment type="function">
    <text evidence="1">Involved in the transposition of the insertion sequence.</text>
</comment>
<accession>A0ABX2T1J4</accession>
<gene>
    <name evidence="3" type="ORF">HZY85_03795</name>
</gene>
<dbReference type="InterPro" id="IPR036397">
    <property type="entry name" value="RNaseH_sf"/>
</dbReference>
<dbReference type="SUPFAM" id="SSF53098">
    <property type="entry name" value="Ribonuclease H-like"/>
    <property type="match status" value="1"/>
</dbReference>
<dbReference type="InterPro" id="IPR009057">
    <property type="entry name" value="Homeodomain-like_sf"/>
</dbReference>
<feature type="domain" description="Integrase catalytic" evidence="2">
    <location>
        <begin position="280"/>
        <end position="445"/>
    </location>
</feature>
<dbReference type="InterPro" id="IPR050900">
    <property type="entry name" value="Transposase_IS3/IS150/IS904"/>
</dbReference>
<reference evidence="3 4" key="1">
    <citation type="submission" date="2020-07" db="EMBL/GenBank/DDBJ databases">
        <title>MOT database genomes.</title>
        <authorList>
            <person name="Joseph S."/>
            <person name="Aduse-Opoku J."/>
            <person name="Hashim A."/>
            <person name="Wade W."/>
            <person name="Curtis M."/>
        </authorList>
    </citation>
    <scope>NUCLEOTIDE SEQUENCE [LARGE SCALE GENOMIC DNA]</scope>
    <source>
        <strain evidence="3 4">CIP 106318</strain>
    </source>
</reference>
<evidence type="ECO:0000313" key="4">
    <source>
        <dbReference type="Proteomes" id="UP000531840"/>
    </source>
</evidence>
<dbReference type="InterPro" id="IPR001584">
    <property type="entry name" value="Integrase_cat-core"/>
</dbReference>
<evidence type="ECO:0000313" key="3">
    <source>
        <dbReference type="EMBL" id="NYS47319.1"/>
    </source>
</evidence>
<name>A0ABX2T1J4_9BACL</name>
<dbReference type="NCBIfam" id="NF033516">
    <property type="entry name" value="transpos_IS3"/>
    <property type="match status" value="1"/>
</dbReference>
<dbReference type="InterPro" id="IPR048020">
    <property type="entry name" value="Transpos_IS3"/>
</dbReference>
<dbReference type="PANTHER" id="PTHR46889">
    <property type="entry name" value="TRANSPOSASE INSF FOR INSERTION SEQUENCE IS3B-RELATED"/>
    <property type="match status" value="1"/>
</dbReference>
<dbReference type="PANTHER" id="PTHR46889:SF4">
    <property type="entry name" value="TRANSPOSASE INSO FOR INSERTION SEQUENCE ELEMENT IS911B-RELATED"/>
    <property type="match status" value="1"/>
</dbReference>
<sequence length="448" mass="53563">MGVTITSLSKEYKINKENIAYLIKLIDYNGIDILRNGKNRYYEPQLKEEIINRVLIDKKSLRQTAIEYGLLNKGILYNWIKKYKEMGYNIVEKPKGRPTMKTNKQIKEINPNDKEALLKQKEKEILYLKAENEYLKKLHANSSKRKATTEEKVTIVYELQHKYPLNILLKISGIKRSTYYYNISKVNKDMKNDEIMNKIIEIFYEHSKLYGYRRITLELERQGYKVNHKKVQRLMKIMGLYAKVPRAKYKSYKGNYNNKCSNRLLEKQELENHIIYKRNFKTNRCNEVWSTDVSEFHIASGKLYLSTIIDIHNREIVAYNISKTPNYEQIKAMLNEAFERFDDLDDIILHSDQGWQYQMRDYQEQLQNRNIIQSMSRKGNCLDNSPIENFFGIMKNEMFYGNEYKFDSLEDLRIAMEHYIEYYNTKRISLKLKGHTPVEFRNMSNTNI</sequence>
<dbReference type="Pfam" id="PF13276">
    <property type="entry name" value="HTH_21"/>
    <property type="match status" value="1"/>
</dbReference>
<dbReference type="InterPro" id="IPR012337">
    <property type="entry name" value="RNaseH-like_sf"/>
</dbReference>
<dbReference type="PROSITE" id="PS50994">
    <property type="entry name" value="INTEGRASE"/>
    <property type="match status" value="1"/>
</dbReference>
<dbReference type="SUPFAM" id="SSF46689">
    <property type="entry name" value="Homeodomain-like"/>
    <property type="match status" value="1"/>
</dbReference>
<comment type="caution">
    <text evidence="3">The sequence shown here is derived from an EMBL/GenBank/DDBJ whole genome shotgun (WGS) entry which is preliminary data.</text>
</comment>
<dbReference type="InterPro" id="IPR025948">
    <property type="entry name" value="HTH-like_dom"/>
</dbReference>